<evidence type="ECO:0000313" key="2">
    <source>
        <dbReference type="Proteomes" id="UP000829398"/>
    </source>
</evidence>
<protein>
    <submittedName>
        <fullName evidence="1">Uncharacterized protein</fullName>
    </submittedName>
</protein>
<name>A0ACB8K9M5_CITSI</name>
<sequence length="458" mass="52052">MLQSKSPTKLKDPGSFTIPCSIGTRYAGRVLCDLGASINLMPLSVFKQLGVGECRPTTVDKFIFPVDFIVLDFEADKEEPIILGRPFLATGKTLIDVQKRELTMRANDQNPDKVEDCNFLSVMDLVVADRMDRCCSNVLDKVTTFEDVEEEDVAAIQTDWVDKQQSDRHHKFIEHLNLSDREVKTTLPSIESPPSFELKLLPSHLKYAYLGPNNTLPIIISSTLDVGQEQSLVDLLGKYRRAIGWTMADIKGISPSICMHKIMLEDCSSNSVEHQRRLNPIMKKVVKKEIIKWLDAGIIYPISDSSWVSPVQCVPKKGGITVMANEKNELIPTRTVTGWRVCMDYRKLNKATRKDHFPLPFINQMLDRLAGKQYYCFLDGYSGYNQIAIALEDQEKTTFTCPYGTFAFRRMPFGLCNAPTTFQRCMMSIFSDMVEQTLEVSWMTSQFLENHTMIVYTT</sequence>
<reference evidence="2" key="1">
    <citation type="journal article" date="2023" name="Hortic. Res.">
        <title>A chromosome-level phased genome enabling allele-level studies in sweet orange: a case study on citrus Huanglongbing tolerance.</title>
        <authorList>
            <person name="Wu B."/>
            <person name="Yu Q."/>
            <person name="Deng Z."/>
            <person name="Duan Y."/>
            <person name="Luo F."/>
            <person name="Gmitter F. Jr."/>
        </authorList>
    </citation>
    <scope>NUCLEOTIDE SEQUENCE [LARGE SCALE GENOMIC DNA]</scope>
    <source>
        <strain evidence="2">cv. Valencia</strain>
    </source>
</reference>
<gene>
    <name evidence="1" type="ORF">KPL71_014106</name>
</gene>
<keyword evidence="2" id="KW-1185">Reference proteome</keyword>
<organism evidence="1 2">
    <name type="scientific">Citrus sinensis</name>
    <name type="common">Sweet orange</name>
    <name type="synonym">Citrus aurantium var. sinensis</name>
    <dbReference type="NCBI Taxonomy" id="2711"/>
    <lineage>
        <taxon>Eukaryota</taxon>
        <taxon>Viridiplantae</taxon>
        <taxon>Streptophyta</taxon>
        <taxon>Embryophyta</taxon>
        <taxon>Tracheophyta</taxon>
        <taxon>Spermatophyta</taxon>
        <taxon>Magnoliopsida</taxon>
        <taxon>eudicotyledons</taxon>
        <taxon>Gunneridae</taxon>
        <taxon>Pentapetalae</taxon>
        <taxon>rosids</taxon>
        <taxon>malvids</taxon>
        <taxon>Sapindales</taxon>
        <taxon>Rutaceae</taxon>
        <taxon>Aurantioideae</taxon>
        <taxon>Citrus</taxon>
    </lineage>
</organism>
<dbReference type="Proteomes" id="UP000829398">
    <property type="component" value="Chromosome 5"/>
</dbReference>
<accession>A0ACB8K9M5</accession>
<proteinExistence type="predicted"/>
<comment type="caution">
    <text evidence="1">The sequence shown here is derived from an EMBL/GenBank/DDBJ whole genome shotgun (WGS) entry which is preliminary data.</text>
</comment>
<dbReference type="EMBL" id="CM039174">
    <property type="protein sequence ID" value="KAH9750999.1"/>
    <property type="molecule type" value="Genomic_DNA"/>
</dbReference>
<evidence type="ECO:0000313" key="1">
    <source>
        <dbReference type="EMBL" id="KAH9750999.1"/>
    </source>
</evidence>